<dbReference type="PANTHER" id="PTHR43445:SF5">
    <property type="entry name" value="UDP-N-ACETYLMURAMATE--L-ALANYL-GAMMA-D-GLUTAMYL-MESO-2,6-DIAMINOHEPTANDIOATE LIGASE"/>
    <property type="match status" value="1"/>
</dbReference>
<dbReference type="InterPro" id="IPR004101">
    <property type="entry name" value="Mur_ligase_C"/>
</dbReference>
<evidence type="ECO:0000256" key="7">
    <source>
        <dbReference type="ARBA" id="ARBA00023306"/>
    </source>
</evidence>
<comment type="similarity">
    <text evidence="9">Belongs to the MurCDEF family. Mpl subfamily.</text>
</comment>
<keyword evidence="5 9" id="KW-0133">Cell shape</keyword>
<dbReference type="Pfam" id="PF02875">
    <property type="entry name" value="Mur_ligase_C"/>
    <property type="match status" value="1"/>
</dbReference>
<dbReference type="SUPFAM" id="SSF53244">
    <property type="entry name" value="MurD-like peptide ligases, peptide-binding domain"/>
    <property type="match status" value="1"/>
</dbReference>
<keyword evidence="14" id="KW-1185">Reference proteome</keyword>
<dbReference type="GO" id="GO:0071555">
    <property type="term" value="P:cell wall organization"/>
    <property type="evidence" value="ECO:0007669"/>
    <property type="project" value="UniProtKB-KW"/>
</dbReference>
<evidence type="ECO:0000259" key="12">
    <source>
        <dbReference type="Pfam" id="PF08245"/>
    </source>
</evidence>
<dbReference type="RefSeq" id="WP_092013949.1">
    <property type="nucleotide sequence ID" value="NZ_FOYW01000002.1"/>
</dbReference>
<accession>A0A1I6J4X8</accession>
<dbReference type="InterPro" id="IPR000713">
    <property type="entry name" value="Mur_ligase_N"/>
</dbReference>
<dbReference type="GO" id="GO:0009254">
    <property type="term" value="P:peptidoglycan turnover"/>
    <property type="evidence" value="ECO:0007669"/>
    <property type="project" value="UniProtKB-UniRule"/>
</dbReference>
<comment type="cofactor">
    <cofactor evidence="9">
        <name>Mg(2+)</name>
        <dbReference type="ChEBI" id="CHEBI:18420"/>
    </cofactor>
</comment>
<evidence type="ECO:0000256" key="9">
    <source>
        <dbReference type="HAMAP-Rule" id="MF_02020"/>
    </source>
</evidence>
<proteinExistence type="inferred from homology"/>
<dbReference type="InterPro" id="IPR005757">
    <property type="entry name" value="Mpl"/>
</dbReference>
<dbReference type="EC" id="6.3.2.45" evidence="9"/>
<evidence type="ECO:0000256" key="5">
    <source>
        <dbReference type="ARBA" id="ARBA00022960"/>
    </source>
</evidence>
<evidence type="ECO:0000259" key="10">
    <source>
        <dbReference type="Pfam" id="PF01225"/>
    </source>
</evidence>
<dbReference type="InterPro" id="IPR050061">
    <property type="entry name" value="MurCDEF_pg_biosynth"/>
</dbReference>
<dbReference type="GO" id="GO:0009252">
    <property type="term" value="P:peptidoglycan biosynthetic process"/>
    <property type="evidence" value="ECO:0007669"/>
    <property type="project" value="UniProtKB-UniRule"/>
</dbReference>
<keyword evidence="2 9" id="KW-0132">Cell division</keyword>
<gene>
    <name evidence="9" type="primary">mpl</name>
    <name evidence="13" type="ORF">SAMN05216203_2654</name>
</gene>
<keyword evidence="8 9" id="KW-0961">Cell wall biogenesis/degradation</keyword>
<dbReference type="OrthoDB" id="9804126at2"/>
<evidence type="ECO:0000256" key="6">
    <source>
        <dbReference type="ARBA" id="ARBA00022984"/>
    </source>
</evidence>
<comment type="function">
    <text evidence="9">Reutilizes the intact tripeptide L-alanyl-gamma-D-glutamyl-meso-diaminopimelate by linking it to UDP-N-acetylmuramate.</text>
</comment>
<keyword evidence="9" id="KW-0460">Magnesium</keyword>
<evidence type="ECO:0000256" key="1">
    <source>
        <dbReference type="ARBA" id="ARBA00022598"/>
    </source>
</evidence>
<evidence type="ECO:0000313" key="13">
    <source>
        <dbReference type="EMBL" id="SFR73987.1"/>
    </source>
</evidence>
<dbReference type="AlphaFoldDB" id="A0A1I6J4X8"/>
<dbReference type="InterPro" id="IPR013221">
    <property type="entry name" value="Mur_ligase_cen"/>
</dbReference>
<reference evidence="13 14" key="1">
    <citation type="submission" date="2016-10" db="EMBL/GenBank/DDBJ databases">
        <authorList>
            <person name="de Groot N.N."/>
        </authorList>
    </citation>
    <scope>NUCLEOTIDE SEQUENCE [LARGE SCALE GENOMIC DNA]</scope>
    <source>
        <strain evidence="13 14">CGMCC 1.9167</strain>
    </source>
</reference>
<evidence type="ECO:0000256" key="4">
    <source>
        <dbReference type="ARBA" id="ARBA00022840"/>
    </source>
</evidence>
<dbReference type="Gene3D" id="3.90.190.20">
    <property type="entry name" value="Mur ligase, C-terminal domain"/>
    <property type="match status" value="1"/>
</dbReference>
<dbReference type="GO" id="GO:0051301">
    <property type="term" value="P:cell division"/>
    <property type="evidence" value="ECO:0007669"/>
    <property type="project" value="UniProtKB-KW"/>
</dbReference>
<comment type="pathway">
    <text evidence="9">Cell wall biogenesis; peptidoglycan recycling.</text>
</comment>
<organism evidence="13 14">
    <name type="scientific">Marinobacter daqiaonensis</name>
    <dbReference type="NCBI Taxonomy" id="650891"/>
    <lineage>
        <taxon>Bacteria</taxon>
        <taxon>Pseudomonadati</taxon>
        <taxon>Pseudomonadota</taxon>
        <taxon>Gammaproteobacteria</taxon>
        <taxon>Pseudomonadales</taxon>
        <taxon>Marinobacteraceae</taxon>
        <taxon>Marinobacter</taxon>
    </lineage>
</organism>
<feature type="domain" description="Mur ligase N-terminal catalytic" evidence="10">
    <location>
        <begin position="2"/>
        <end position="99"/>
    </location>
</feature>
<dbReference type="Pfam" id="PF01225">
    <property type="entry name" value="Mur_ligase"/>
    <property type="match status" value="1"/>
</dbReference>
<dbReference type="Proteomes" id="UP000198644">
    <property type="component" value="Unassembled WGS sequence"/>
</dbReference>
<keyword evidence="1 9" id="KW-0436">Ligase</keyword>
<keyword evidence="6 9" id="KW-0573">Peptidoglycan synthesis</keyword>
<feature type="binding site" evidence="9">
    <location>
        <begin position="110"/>
        <end position="116"/>
    </location>
    <ligand>
        <name>ATP</name>
        <dbReference type="ChEBI" id="CHEBI:30616"/>
    </ligand>
</feature>
<dbReference type="InterPro" id="IPR036615">
    <property type="entry name" value="Mur_ligase_C_dom_sf"/>
</dbReference>
<dbReference type="SUPFAM" id="SSF51984">
    <property type="entry name" value="MurCD N-terminal domain"/>
    <property type="match status" value="1"/>
</dbReference>
<evidence type="ECO:0000313" key="14">
    <source>
        <dbReference type="Proteomes" id="UP000198644"/>
    </source>
</evidence>
<dbReference type="Gene3D" id="3.40.1190.10">
    <property type="entry name" value="Mur-like, catalytic domain"/>
    <property type="match status" value="1"/>
</dbReference>
<keyword evidence="7 9" id="KW-0131">Cell cycle</keyword>
<evidence type="ECO:0000259" key="11">
    <source>
        <dbReference type="Pfam" id="PF02875"/>
    </source>
</evidence>
<dbReference type="PANTHER" id="PTHR43445">
    <property type="entry name" value="UDP-N-ACETYLMURAMATE--L-ALANINE LIGASE-RELATED"/>
    <property type="match status" value="1"/>
</dbReference>
<dbReference type="EMBL" id="FOYW01000002">
    <property type="protein sequence ID" value="SFR73987.1"/>
    <property type="molecule type" value="Genomic_DNA"/>
</dbReference>
<evidence type="ECO:0000256" key="2">
    <source>
        <dbReference type="ARBA" id="ARBA00022618"/>
    </source>
</evidence>
<protein>
    <recommendedName>
        <fullName evidence="9">UDP-N-acetylmuramate--L-alanyl-gamma-D-glutamyl-meso-2,6-diaminoheptandioate ligase</fullName>
        <ecNumber evidence="9">6.3.2.45</ecNumber>
    </recommendedName>
    <alternativeName>
        <fullName evidence="9">Murein peptide ligase</fullName>
    </alternativeName>
    <alternativeName>
        <fullName evidence="9">UDP-N-acetylmuramate:L-alanyl-gamma-D-glutamyl-meso-diaminopimelate ligase</fullName>
    </alternativeName>
</protein>
<sequence>MHIHILGICGTFMGSLAVLARELGHRVTGSDQGVYPPMSTQLESQGIELTEGFAPGNLRPTPDLVLIGNAMSRGNPEVEAVLNRNIDYMSGPEWLAREVLRKRWVLAVAGTHGKTTTTSMLLWILDQAGFDPGYLVGGVPQDFPVSARLGTSDFFVIEADEYDSAFFDKRSKFVHYRPHTCILNNLEFDHADIFDSVEAIERQFHHLVRTVPATGMIIRPARDIHLDRALDMGCWSPVQTLAVGSEADAPNWRAEPLRDDGSRFMVIHHEQPVATVSWEMTGQHNVRNALAAIAAARHVGVTPDHAVSALSRFSGVKRRMELLADVGGIRVYDDFAHHPTAIATTLEGLRNQVGDELIVALIEPRSNTMQQGVHRERLLASAAMADRVIWANTAKAAWLTELMREYRATGDDPERHQMDVTIDGLLERALGEMSEPCHVVIMSNGGFGGIHQRLIARLQENTGHGR</sequence>
<dbReference type="Pfam" id="PF08245">
    <property type="entry name" value="Mur_ligase_M"/>
    <property type="match status" value="1"/>
</dbReference>
<name>A0A1I6J4X8_9GAMM</name>
<feature type="domain" description="Mur ligase C-terminal" evidence="11">
    <location>
        <begin position="318"/>
        <end position="444"/>
    </location>
</feature>
<comment type="catalytic activity">
    <reaction evidence="9">
        <text>UDP-N-acetyl-alpha-D-muramate + L-alanyl-gamma-D-glutamyl-meso-2,6-diaminopimelate + ATP = UDP-N-acetyl-alpha-D-muramoyl-L-alanyl-gamma-D-glutamyl-meso-2,6-diaminopimelate + ADP + phosphate + H(+)</text>
        <dbReference type="Rhea" id="RHEA:29563"/>
        <dbReference type="ChEBI" id="CHEBI:15378"/>
        <dbReference type="ChEBI" id="CHEBI:30616"/>
        <dbReference type="ChEBI" id="CHEBI:43474"/>
        <dbReference type="ChEBI" id="CHEBI:61401"/>
        <dbReference type="ChEBI" id="CHEBI:70757"/>
        <dbReference type="ChEBI" id="CHEBI:83905"/>
        <dbReference type="ChEBI" id="CHEBI:456216"/>
        <dbReference type="EC" id="6.3.2.45"/>
    </reaction>
</comment>
<dbReference type="Gene3D" id="3.40.50.720">
    <property type="entry name" value="NAD(P)-binding Rossmann-like Domain"/>
    <property type="match status" value="1"/>
</dbReference>
<keyword evidence="4 9" id="KW-0067">ATP-binding</keyword>
<dbReference type="UniPathway" id="UPA00544"/>
<evidence type="ECO:0000256" key="3">
    <source>
        <dbReference type="ARBA" id="ARBA00022741"/>
    </source>
</evidence>
<keyword evidence="3 9" id="KW-0547">Nucleotide-binding</keyword>
<dbReference type="GO" id="GO:0008360">
    <property type="term" value="P:regulation of cell shape"/>
    <property type="evidence" value="ECO:0007669"/>
    <property type="project" value="UniProtKB-KW"/>
</dbReference>
<dbReference type="GO" id="GO:0106418">
    <property type="term" value="F:UDP-N-acetylmuramate-L-alanyl-gamma-D-glutamyl-meso-2,6-diaminoheptanedioate ligase activity"/>
    <property type="evidence" value="ECO:0007669"/>
    <property type="project" value="UniProtKB-EC"/>
</dbReference>
<evidence type="ECO:0000256" key="8">
    <source>
        <dbReference type="ARBA" id="ARBA00023316"/>
    </source>
</evidence>
<dbReference type="SUPFAM" id="SSF53623">
    <property type="entry name" value="MurD-like peptide ligases, catalytic domain"/>
    <property type="match status" value="1"/>
</dbReference>
<dbReference type="STRING" id="650891.SAMN05216203_2654"/>
<dbReference type="HAMAP" id="MF_02020">
    <property type="entry name" value="Mpl"/>
    <property type="match status" value="1"/>
</dbReference>
<dbReference type="NCBIfam" id="TIGR01081">
    <property type="entry name" value="mpl"/>
    <property type="match status" value="1"/>
</dbReference>
<feature type="domain" description="Mur ligase central" evidence="12">
    <location>
        <begin position="108"/>
        <end position="296"/>
    </location>
</feature>
<dbReference type="GO" id="GO:0005524">
    <property type="term" value="F:ATP binding"/>
    <property type="evidence" value="ECO:0007669"/>
    <property type="project" value="UniProtKB-UniRule"/>
</dbReference>
<dbReference type="InterPro" id="IPR036565">
    <property type="entry name" value="Mur-like_cat_sf"/>
</dbReference>